<protein>
    <submittedName>
        <fullName evidence="2">ABC transport system substrate-binding protein</fullName>
    </submittedName>
</protein>
<dbReference type="OrthoDB" id="5318791at2"/>
<dbReference type="KEGG" id="amd:AMED_5744"/>
<dbReference type="Proteomes" id="UP000000328">
    <property type="component" value="Chromosome"/>
</dbReference>
<sequence length="223" mass="23613">MTLLLGAVAYDPKVVTIWSGFRDWLRDQGLAFDYVLYSNYERQTEDLVAGRIHAAWHSPLAWVRTCRLAKAEGQTIHPLVMRDTDRDLTSVIVTRADAPHRTLADLAGGTVALGAVDSPQATLIPGALLRQAGLVGGKNVTVRRFDVGVGLHGDHIGGERDAARALATGDVDAAAMTDGNHLLFTREGTLPAGGTRILAAPPRTTTASSRSPTPRSPAGSASC</sequence>
<reference evidence="2 3" key="1">
    <citation type="journal article" date="2010" name="Cell Res.">
        <title>Complete genome sequence of the rifamycin SV-producing Amycolatopsis mediterranei U32 revealed its genetic characteristics in phylogeny and metabolism.</title>
        <authorList>
            <person name="Zhao W."/>
            <person name="Zhong Y."/>
            <person name="Yuan H."/>
            <person name="Wang J."/>
            <person name="Zheng H."/>
            <person name="Wang Y."/>
            <person name="Cen X."/>
            <person name="Xu F."/>
            <person name="Bai J."/>
            <person name="Han X."/>
            <person name="Lu G."/>
            <person name="Zhu Y."/>
            <person name="Shao Z."/>
            <person name="Yan H."/>
            <person name="Li C."/>
            <person name="Peng N."/>
            <person name="Zhang Z."/>
            <person name="Zhang Y."/>
            <person name="Lin W."/>
            <person name="Fan Y."/>
            <person name="Qin Z."/>
            <person name="Hu Y."/>
            <person name="Zhu B."/>
            <person name="Wang S."/>
            <person name="Ding X."/>
            <person name="Zhao G.P."/>
        </authorList>
    </citation>
    <scope>NUCLEOTIDE SEQUENCE [LARGE SCALE GENOMIC DNA]</scope>
    <source>
        <strain evidence="3">U-32</strain>
    </source>
</reference>
<proteinExistence type="predicted"/>
<organism evidence="2 3">
    <name type="scientific">Amycolatopsis mediterranei (strain U-32)</name>
    <dbReference type="NCBI Taxonomy" id="749927"/>
    <lineage>
        <taxon>Bacteria</taxon>
        <taxon>Bacillati</taxon>
        <taxon>Actinomycetota</taxon>
        <taxon>Actinomycetes</taxon>
        <taxon>Pseudonocardiales</taxon>
        <taxon>Pseudonocardiaceae</taxon>
        <taxon>Amycolatopsis</taxon>
    </lineage>
</organism>
<dbReference type="HOGENOM" id="CLU_090617_0_0_11"/>
<evidence type="ECO:0000313" key="3">
    <source>
        <dbReference type="Proteomes" id="UP000000328"/>
    </source>
</evidence>
<dbReference type="GeneID" id="92873420"/>
<feature type="compositionally biased region" description="Low complexity" evidence="1">
    <location>
        <begin position="199"/>
        <end position="223"/>
    </location>
</feature>
<dbReference type="PATRIC" id="fig|749927.5.peg.5964"/>
<dbReference type="Pfam" id="PF12974">
    <property type="entry name" value="Phosphonate-bd"/>
    <property type="match status" value="1"/>
</dbReference>
<dbReference type="AlphaFoldDB" id="A0A0H3DCX7"/>
<dbReference type="SUPFAM" id="SSF53850">
    <property type="entry name" value="Periplasmic binding protein-like II"/>
    <property type="match status" value="1"/>
</dbReference>
<gene>
    <name evidence="2" type="ordered locus">AMED_5744</name>
</gene>
<dbReference type="RefSeq" id="WP_013227552.1">
    <property type="nucleotide sequence ID" value="NC_014318.1"/>
</dbReference>
<accession>A0A0H3DCX7</accession>
<dbReference type="eggNOG" id="COG3221">
    <property type="taxonomic scope" value="Bacteria"/>
</dbReference>
<dbReference type="PANTHER" id="PTHR30024">
    <property type="entry name" value="ALIPHATIC SULFONATES-BINDING PROTEIN-RELATED"/>
    <property type="match status" value="1"/>
</dbReference>
<feature type="region of interest" description="Disordered" evidence="1">
    <location>
        <begin position="193"/>
        <end position="223"/>
    </location>
</feature>
<dbReference type="Gene3D" id="3.40.190.10">
    <property type="entry name" value="Periplasmic binding protein-like II"/>
    <property type="match status" value="1"/>
</dbReference>
<evidence type="ECO:0000256" key="1">
    <source>
        <dbReference type="SAM" id="MobiDB-lite"/>
    </source>
</evidence>
<name>A0A0H3DCX7_AMYMU</name>
<dbReference type="EMBL" id="CP002000">
    <property type="protein sequence ID" value="ADJ47494.1"/>
    <property type="molecule type" value="Genomic_DNA"/>
</dbReference>
<evidence type="ECO:0000313" key="2">
    <source>
        <dbReference type="EMBL" id="ADJ47494.1"/>
    </source>
</evidence>